<protein>
    <recommendedName>
        <fullName evidence="4">Lipoprotein</fullName>
    </recommendedName>
</protein>
<feature type="transmembrane region" description="Helical" evidence="1">
    <location>
        <begin position="6"/>
        <end position="26"/>
    </location>
</feature>
<evidence type="ECO:0008006" key="4">
    <source>
        <dbReference type="Google" id="ProtNLM"/>
    </source>
</evidence>
<name>A0AAX1N3T2_9BACT</name>
<keyword evidence="1" id="KW-0812">Transmembrane</keyword>
<dbReference type="KEGG" id="fya:KMW28_19945"/>
<dbReference type="Proteomes" id="UP000678679">
    <property type="component" value="Chromosome 1"/>
</dbReference>
<organism evidence="2 3">
    <name type="scientific">Flammeovirga yaeyamensis</name>
    <dbReference type="NCBI Taxonomy" id="367791"/>
    <lineage>
        <taxon>Bacteria</taxon>
        <taxon>Pseudomonadati</taxon>
        <taxon>Bacteroidota</taxon>
        <taxon>Cytophagia</taxon>
        <taxon>Cytophagales</taxon>
        <taxon>Flammeovirgaceae</taxon>
        <taxon>Flammeovirga</taxon>
    </lineage>
</organism>
<keyword evidence="1" id="KW-0472">Membrane</keyword>
<accession>A0AAX1N3T2</accession>
<proteinExistence type="predicted"/>
<gene>
    <name evidence="2" type="ORF">KMW28_19945</name>
</gene>
<keyword evidence="3" id="KW-1185">Reference proteome</keyword>
<sequence length="129" mass="14810">MLNYKNIFLFYIFITASIFGCSNKVINQKGGSMDIVKENATSLFENDNLEIIPNEDSSFFLCYPKQKTQTNPTSYKFVVLDKEGKIIKDKTSIFNGKVQWLDKNTIETIEKMGIDQNGTNIKKLTYTLK</sequence>
<dbReference type="EMBL" id="CP076132">
    <property type="protein sequence ID" value="QWG01877.1"/>
    <property type="molecule type" value="Genomic_DNA"/>
</dbReference>
<reference evidence="2 3" key="1">
    <citation type="submission" date="2021-05" db="EMBL/GenBank/DDBJ databases">
        <title>Comparative genomic studies on the polysaccharide-degrading batcterial strains of the Flammeovirga genus.</title>
        <authorList>
            <person name="Zewei F."/>
            <person name="Zheng Z."/>
            <person name="Yu L."/>
            <person name="Ruyue G."/>
            <person name="Yanhong M."/>
            <person name="Yuanyuan C."/>
            <person name="Jingyan G."/>
            <person name="Wenjun H."/>
        </authorList>
    </citation>
    <scope>NUCLEOTIDE SEQUENCE [LARGE SCALE GENOMIC DNA]</scope>
    <source>
        <strain evidence="2 3">NBRC:100898</strain>
    </source>
</reference>
<evidence type="ECO:0000313" key="3">
    <source>
        <dbReference type="Proteomes" id="UP000678679"/>
    </source>
</evidence>
<evidence type="ECO:0000256" key="1">
    <source>
        <dbReference type="SAM" id="Phobius"/>
    </source>
</evidence>
<dbReference type="RefSeq" id="WP_169666306.1">
    <property type="nucleotide sequence ID" value="NZ_CP076132.1"/>
</dbReference>
<evidence type="ECO:0000313" key="2">
    <source>
        <dbReference type="EMBL" id="QWG01877.1"/>
    </source>
</evidence>
<keyword evidence="1" id="KW-1133">Transmembrane helix</keyword>
<dbReference type="PROSITE" id="PS51257">
    <property type="entry name" value="PROKAR_LIPOPROTEIN"/>
    <property type="match status" value="1"/>
</dbReference>
<dbReference type="AlphaFoldDB" id="A0AAX1N3T2"/>